<evidence type="ECO:0000256" key="2">
    <source>
        <dbReference type="SAM" id="MobiDB-lite"/>
    </source>
</evidence>
<feature type="domain" description="CCHC-type" evidence="3">
    <location>
        <begin position="42"/>
        <end position="56"/>
    </location>
</feature>
<keyword evidence="5" id="KW-1185">Reference proteome</keyword>
<feature type="region of interest" description="Disordered" evidence="2">
    <location>
        <begin position="118"/>
        <end position="156"/>
    </location>
</feature>
<feature type="compositionally biased region" description="Low complexity" evidence="2">
    <location>
        <begin position="180"/>
        <end position="190"/>
    </location>
</feature>
<keyword evidence="1" id="KW-0862">Zinc</keyword>
<feature type="compositionally biased region" description="Basic and acidic residues" evidence="2">
    <location>
        <begin position="1"/>
        <end position="34"/>
    </location>
</feature>
<accession>A0A388JSF5</accession>
<dbReference type="Gramene" id="GBG60721">
    <property type="protein sequence ID" value="GBG60721"/>
    <property type="gene ID" value="CBR_g12459"/>
</dbReference>
<evidence type="ECO:0000313" key="5">
    <source>
        <dbReference type="Proteomes" id="UP000265515"/>
    </source>
</evidence>
<feature type="compositionally biased region" description="Basic and acidic residues" evidence="2">
    <location>
        <begin position="338"/>
        <end position="358"/>
    </location>
</feature>
<dbReference type="Proteomes" id="UP000265515">
    <property type="component" value="Unassembled WGS sequence"/>
</dbReference>
<keyword evidence="1" id="KW-0863">Zinc-finger</keyword>
<feature type="region of interest" description="Disordered" evidence="2">
    <location>
        <begin position="214"/>
        <end position="233"/>
    </location>
</feature>
<organism evidence="4 5">
    <name type="scientific">Chara braunii</name>
    <name type="common">Braun's stonewort</name>
    <dbReference type="NCBI Taxonomy" id="69332"/>
    <lineage>
        <taxon>Eukaryota</taxon>
        <taxon>Viridiplantae</taxon>
        <taxon>Streptophyta</taxon>
        <taxon>Charophyceae</taxon>
        <taxon>Charales</taxon>
        <taxon>Characeae</taxon>
        <taxon>Chara</taxon>
    </lineage>
</organism>
<feature type="compositionally biased region" description="Polar residues" evidence="2">
    <location>
        <begin position="63"/>
        <end position="95"/>
    </location>
</feature>
<dbReference type="GO" id="GO:0003676">
    <property type="term" value="F:nucleic acid binding"/>
    <property type="evidence" value="ECO:0007669"/>
    <property type="project" value="InterPro"/>
</dbReference>
<feature type="region of interest" description="Disordered" evidence="2">
    <location>
        <begin position="329"/>
        <end position="358"/>
    </location>
</feature>
<protein>
    <recommendedName>
        <fullName evidence="3">CCHC-type domain-containing protein</fullName>
    </recommendedName>
</protein>
<evidence type="ECO:0000259" key="3">
    <source>
        <dbReference type="PROSITE" id="PS50158"/>
    </source>
</evidence>
<proteinExistence type="predicted"/>
<reference evidence="4 5" key="1">
    <citation type="journal article" date="2018" name="Cell">
        <title>The Chara Genome: Secondary Complexity and Implications for Plant Terrestrialization.</title>
        <authorList>
            <person name="Nishiyama T."/>
            <person name="Sakayama H."/>
            <person name="Vries J.D."/>
            <person name="Buschmann H."/>
            <person name="Saint-Marcoux D."/>
            <person name="Ullrich K.K."/>
            <person name="Haas F.B."/>
            <person name="Vanderstraeten L."/>
            <person name="Becker D."/>
            <person name="Lang D."/>
            <person name="Vosolsobe S."/>
            <person name="Rombauts S."/>
            <person name="Wilhelmsson P.K.I."/>
            <person name="Janitza P."/>
            <person name="Kern R."/>
            <person name="Heyl A."/>
            <person name="Rumpler F."/>
            <person name="Villalobos L.I.A.C."/>
            <person name="Clay J.M."/>
            <person name="Skokan R."/>
            <person name="Toyoda A."/>
            <person name="Suzuki Y."/>
            <person name="Kagoshima H."/>
            <person name="Schijlen E."/>
            <person name="Tajeshwar N."/>
            <person name="Catarino B."/>
            <person name="Hetherington A.J."/>
            <person name="Saltykova A."/>
            <person name="Bonnot C."/>
            <person name="Breuninger H."/>
            <person name="Symeonidi A."/>
            <person name="Radhakrishnan G.V."/>
            <person name="Van Nieuwerburgh F."/>
            <person name="Deforce D."/>
            <person name="Chang C."/>
            <person name="Karol K.G."/>
            <person name="Hedrich R."/>
            <person name="Ulvskov P."/>
            <person name="Glockner G."/>
            <person name="Delwiche C.F."/>
            <person name="Petrasek J."/>
            <person name="Van de Peer Y."/>
            <person name="Friml J."/>
            <person name="Beilby M."/>
            <person name="Dolan L."/>
            <person name="Kohara Y."/>
            <person name="Sugano S."/>
            <person name="Fujiyama A."/>
            <person name="Delaux P.-M."/>
            <person name="Quint M."/>
            <person name="TheiBen G."/>
            <person name="Hagemann M."/>
            <person name="Harholt J."/>
            <person name="Dunand C."/>
            <person name="Zachgo S."/>
            <person name="Langdale J."/>
            <person name="Maumus F."/>
            <person name="Straeten D.V.D."/>
            <person name="Gould S.B."/>
            <person name="Rensing S.A."/>
        </authorList>
    </citation>
    <scope>NUCLEOTIDE SEQUENCE [LARGE SCALE GENOMIC DNA]</scope>
    <source>
        <strain evidence="4 5">S276</strain>
    </source>
</reference>
<dbReference type="InterPro" id="IPR036875">
    <property type="entry name" value="Znf_CCHC_sf"/>
</dbReference>
<gene>
    <name evidence="4" type="ORF">CBR_g12459</name>
</gene>
<sequence>MAGYSDPRDYGHGDQRGYGSDQRDYHGDRSSYDRRPRRMVTCYNCDEQGHYGNQCPHPHRQNNSRPWTSSDSQRGKSASPRQFPRHTSSSDSIHSTVAEIGKSLAAVCQYVENEQQKKAAKECKKMEKKEVEERAEIERRERELKKKKKEDKARKEAELVKEINKNLDLRVAVQVAQPVSSGSESSASSSKTEELSNRMRNLWHCINEKRKRGEEPVFEDSPPNGMELPPKRTLRKMGKPVNLTARITRSKAKKNSTTPRKTPASIRKKEIRASIGVIGRLKFEKQVMQELKNLDALVPQNVCRDEGIPYNGKFEAIFDIVAHRTKVAYGTDEEEDTESTHEKQADDKAEGEEQHVVE</sequence>
<evidence type="ECO:0000256" key="1">
    <source>
        <dbReference type="PROSITE-ProRule" id="PRU00047"/>
    </source>
</evidence>
<dbReference type="GO" id="GO:0008270">
    <property type="term" value="F:zinc ion binding"/>
    <property type="evidence" value="ECO:0007669"/>
    <property type="project" value="UniProtKB-KW"/>
</dbReference>
<dbReference type="EMBL" id="BFEA01000014">
    <property type="protein sequence ID" value="GBG60721.1"/>
    <property type="molecule type" value="Genomic_DNA"/>
</dbReference>
<comment type="caution">
    <text evidence="4">The sequence shown here is derived from an EMBL/GenBank/DDBJ whole genome shotgun (WGS) entry which is preliminary data.</text>
</comment>
<dbReference type="SUPFAM" id="SSF57756">
    <property type="entry name" value="Retrovirus zinc finger-like domains"/>
    <property type="match status" value="1"/>
</dbReference>
<dbReference type="InterPro" id="IPR001878">
    <property type="entry name" value="Znf_CCHC"/>
</dbReference>
<feature type="region of interest" description="Disordered" evidence="2">
    <location>
        <begin position="1"/>
        <end position="95"/>
    </location>
</feature>
<name>A0A388JSF5_CHABU</name>
<keyword evidence="1" id="KW-0479">Metal-binding</keyword>
<dbReference type="AlphaFoldDB" id="A0A388JSF5"/>
<dbReference type="Gene3D" id="4.10.60.10">
    <property type="entry name" value="Zinc finger, CCHC-type"/>
    <property type="match status" value="1"/>
</dbReference>
<evidence type="ECO:0000313" key="4">
    <source>
        <dbReference type="EMBL" id="GBG60721.1"/>
    </source>
</evidence>
<feature type="region of interest" description="Disordered" evidence="2">
    <location>
        <begin position="176"/>
        <end position="196"/>
    </location>
</feature>
<dbReference type="PROSITE" id="PS50158">
    <property type="entry name" value="ZF_CCHC"/>
    <property type="match status" value="1"/>
</dbReference>
<dbReference type="Pfam" id="PF00098">
    <property type="entry name" value="zf-CCHC"/>
    <property type="match status" value="1"/>
</dbReference>